<evidence type="ECO:0000256" key="2">
    <source>
        <dbReference type="SAM" id="MobiDB-lite"/>
    </source>
</evidence>
<comment type="caution">
    <text evidence="4">The sequence shown here is derived from an EMBL/GenBank/DDBJ whole genome shotgun (WGS) entry which is preliminary data.</text>
</comment>
<dbReference type="InterPro" id="IPR003961">
    <property type="entry name" value="FN3_dom"/>
</dbReference>
<evidence type="ECO:0000259" key="3">
    <source>
        <dbReference type="SMART" id="SM00060"/>
    </source>
</evidence>
<proteinExistence type="predicted"/>
<evidence type="ECO:0000313" key="4">
    <source>
        <dbReference type="EMBL" id="TDV57465.1"/>
    </source>
</evidence>
<accession>A0A4R7W5E5</accession>
<dbReference type="EMBL" id="SOCP01000001">
    <property type="protein sequence ID" value="TDV57465.1"/>
    <property type="molecule type" value="Genomic_DNA"/>
</dbReference>
<dbReference type="AlphaFoldDB" id="A0A4R7W5E5"/>
<gene>
    <name evidence="4" type="ORF">CLV71_101336</name>
</gene>
<evidence type="ECO:0000256" key="1">
    <source>
        <dbReference type="SAM" id="Coils"/>
    </source>
</evidence>
<reference evidence="4 5" key="1">
    <citation type="submission" date="2019-03" db="EMBL/GenBank/DDBJ databases">
        <title>Genomic Encyclopedia of Archaeal and Bacterial Type Strains, Phase II (KMG-II): from individual species to whole genera.</title>
        <authorList>
            <person name="Goeker M."/>
        </authorList>
    </citation>
    <scope>NUCLEOTIDE SEQUENCE [LARGE SCALE GENOMIC DNA]</scope>
    <source>
        <strain evidence="4 5">DSM 45499</strain>
    </source>
</reference>
<dbReference type="Gene3D" id="2.60.40.10">
    <property type="entry name" value="Immunoglobulins"/>
    <property type="match status" value="1"/>
</dbReference>
<dbReference type="SMART" id="SM00060">
    <property type="entry name" value="FN3"/>
    <property type="match status" value="2"/>
</dbReference>
<keyword evidence="1" id="KW-0175">Coiled coil</keyword>
<dbReference type="RefSeq" id="WP_133900739.1">
    <property type="nucleotide sequence ID" value="NZ_SOCP01000001.1"/>
</dbReference>
<dbReference type="OrthoDB" id="5506232at2"/>
<dbReference type="Proteomes" id="UP000294927">
    <property type="component" value="Unassembled WGS sequence"/>
</dbReference>
<protein>
    <recommendedName>
        <fullName evidence="3">Fibronectin type-III domain-containing protein</fullName>
    </recommendedName>
</protein>
<feature type="domain" description="Fibronectin type-III" evidence="3">
    <location>
        <begin position="382"/>
        <end position="536"/>
    </location>
</feature>
<dbReference type="GO" id="GO:0005975">
    <property type="term" value="P:carbohydrate metabolic process"/>
    <property type="evidence" value="ECO:0007669"/>
    <property type="project" value="UniProtKB-ARBA"/>
</dbReference>
<feature type="domain" description="Fibronectin type-III" evidence="3">
    <location>
        <begin position="554"/>
        <end position="619"/>
    </location>
</feature>
<name>A0A4R7W5E5_9PSEU</name>
<dbReference type="InterPro" id="IPR013783">
    <property type="entry name" value="Ig-like_fold"/>
</dbReference>
<evidence type="ECO:0000313" key="5">
    <source>
        <dbReference type="Proteomes" id="UP000294927"/>
    </source>
</evidence>
<keyword evidence="5" id="KW-1185">Reference proteome</keyword>
<feature type="region of interest" description="Disordered" evidence="2">
    <location>
        <begin position="488"/>
        <end position="516"/>
    </location>
</feature>
<organism evidence="4 5">
    <name type="scientific">Actinophytocola oryzae</name>
    <dbReference type="NCBI Taxonomy" id="502181"/>
    <lineage>
        <taxon>Bacteria</taxon>
        <taxon>Bacillati</taxon>
        <taxon>Actinomycetota</taxon>
        <taxon>Actinomycetes</taxon>
        <taxon>Pseudonocardiales</taxon>
        <taxon>Pseudonocardiaceae</taxon>
    </lineage>
</organism>
<feature type="coiled-coil region" evidence="1">
    <location>
        <begin position="322"/>
        <end position="349"/>
    </location>
</feature>
<sequence>MSEWRFDSDRFVDEVLKPVQDGWRPDGDLFRVYLLSPEATDSGTIRAALAEVNRRLGGQQYRGFKRACEQLRAQHAAATATLTDHSKLTAHRREVAAHRRKLGASLRQELRGAPGMSTADVQARVRQSKGALTPTTVRAALEEIGARELDPVELPATPEPRQWTDTPNLLSQLHHNSLWEYFATTLGSATPTARDLETRRERLRVSRDASTSAETTLLKRVQQWLEAGELVTVLRHELLAALAAQVTYGYAEVASAAAGAAERLRPLGLPADAGAVAYATWCRHLASAAAAEPAWHDDYRAATRDLRLRHALAVLDGQPGLSDEWRTRRDELTAQLAALDAEVATYRAIEGTDVEAAVAGYHRIRERLSDREVDTAIERCRPAPPGSASAVATGGRVVVSWRPSTATEGRIGYRVTRGGTVVCEETAGLETVDEDPPGGTPLTYQVHTLREGSPSARAARTGTVTVLRDVLDLDLRGEPDGITGRWRLPSGASGAEVTRDGRPIRDVGSSRFADRDVRPGRSHDYVVRATYRLADGTTARSGGVHASARCQEVPLPVTDLAAEVDGGEVTASWTPPARGDVEVLALAPGVDPPGHDVLPVAKARSYGTVVRSVGPAGTGRLRGRLDAADKRQRLVPVTVLGELAAIGTPCTVDVRHGSVRSLRTGRRGATVQLTWEWPAGATAARVVWRTAAKPTGPTDPDASVLDVTRVTYDSSGVSLPVPDGDHWFGVCTVLTDGRARSFGPLVLKREKTRATVDYTIERGPFWRPRLRVLVVRGEPGLELPAIVVTARSGLRPLDADDGEHVLRVEAGTAPVRAEFTVPAGLRRPVHVRAFARDDRTVLVPSRPDQLVLT</sequence>